<dbReference type="InterPro" id="IPR011990">
    <property type="entry name" value="TPR-like_helical_dom_sf"/>
</dbReference>
<accession>A0A2H3P933</accession>
<proteinExistence type="predicted"/>
<organism evidence="1 2">
    <name type="scientific">Longimonas halophila</name>
    <dbReference type="NCBI Taxonomy" id="1469170"/>
    <lineage>
        <taxon>Bacteria</taxon>
        <taxon>Pseudomonadati</taxon>
        <taxon>Rhodothermota</taxon>
        <taxon>Rhodothermia</taxon>
        <taxon>Rhodothermales</taxon>
        <taxon>Salisaetaceae</taxon>
        <taxon>Longimonas</taxon>
    </lineage>
</organism>
<dbReference type="AlphaFoldDB" id="A0A2H3P933"/>
<name>A0A2H3P933_9BACT</name>
<comment type="caution">
    <text evidence="1">The sequence shown here is derived from an EMBL/GenBank/DDBJ whole genome shotgun (WGS) entry which is preliminary data.</text>
</comment>
<reference evidence="1 2" key="1">
    <citation type="submission" date="2017-10" db="EMBL/GenBank/DDBJ databases">
        <title>Draft genome of Longimonas halophila.</title>
        <authorList>
            <person name="Goh K.M."/>
            <person name="Shamsir M.S."/>
            <person name="Lim S.W."/>
        </authorList>
    </citation>
    <scope>NUCLEOTIDE SEQUENCE [LARGE SCALE GENOMIC DNA]</scope>
    <source>
        <strain evidence="1 2">KCTC 42399</strain>
    </source>
</reference>
<keyword evidence="2" id="KW-1185">Reference proteome</keyword>
<dbReference type="Proteomes" id="UP000221024">
    <property type="component" value="Unassembled WGS sequence"/>
</dbReference>
<evidence type="ECO:0008006" key="3">
    <source>
        <dbReference type="Google" id="ProtNLM"/>
    </source>
</evidence>
<protein>
    <recommendedName>
        <fullName evidence="3">RagB/SusD family nutrient uptake outer membrane protein</fullName>
    </recommendedName>
</protein>
<dbReference type="EMBL" id="PDEP01000001">
    <property type="protein sequence ID" value="PEN09415.1"/>
    <property type="molecule type" value="Genomic_DNA"/>
</dbReference>
<dbReference type="Gene3D" id="1.25.40.390">
    <property type="match status" value="1"/>
</dbReference>
<dbReference type="SUPFAM" id="SSF48452">
    <property type="entry name" value="TPR-like"/>
    <property type="match status" value="1"/>
</dbReference>
<evidence type="ECO:0000313" key="2">
    <source>
        <dbReference type="Proteomes" id="UP000221024"/>
    </source>
</evidence>
<sequence>MLTSNHSLASLALIMLLVGFGLTAAGCDFLDPTEVENPQATEDDLEGTPELVRVFLPGLEAQFARALGSTVVTIEIASDNYSINGTGLGGTAMDFPERITPTTFVINNRNADTGSYWNLQELRALADYVLEEVRPTDEDATDADIAAVHYYRGMALLMQAENYSAVPLVEEATPSPSGTLYEEAEADFQEALALSSSGVFALRVEAALARLYRGQGNASEAAARARVVLNSDPAFLFAQSFDDQNLVNAPHTYLVTRALKEMQPLPRLDFLDPKYTTRGDGIVVAKAEEMHLILAEAALVQGSPETARNHLRDVLTLIEENENRELTIFEDEDPRFDNNLNPRPRTSDIKIAFEPGAPFVEGLVLDRPGTVETPSVSATSITEDDIDAASGDELVRLLYQMRQEVLFLEGRRLHDLGLRLPMMLPELEQNSNISRGDLGTETIIPSYIPPANEMDLYTPVEIYEEQEDEDGNTIFVTIEDEITMLHDMNRILAEERGLVMQNPRLP</sequence>
<gene>
    <name evidence="1" type="ORF">CRI93_01430</name>
</gene>
<dbReference type="RefSeq" id="WP_098060813.1">
    <property type="nucleotide sequence ID" value="NZ_PDEP01000001.1"/>
</dbReference>
<evidence type="ECO:0000313" key="1">
    <source>
        <dbReference type="EMBL" id="PEN09415.1"/>
    </source>
</evidence>
<dbReference type="OrthoDB" id="1490855at2"/>